<gene>
    <name evidence="3" type="ORF">PSJ8397_01849</name>
</gene>
<evidence type="ECO:0000313" key="4">
    <source>
        <dbReference type="Proteomes" id="UP000193623"/>
    </source>
</evidence>
<proteinExistence type="inferred from homology"/>
<dbReference type="GO" id="GO:0008643">
    <property type="term" value="P:carbohydrate transport"/>
    <property type="evidence" value="ECO:0007669"/>
    <property type="project" value="InterPro"/>
</dbReference>
<feature type="transmembrane region" description="Helical" evidence="2">
    <location>
        <begin position="75"/>
        <end position="98"/>
    </location>
</feature>
<feature type="transmembrane region" description="Helical" evidence="2">
    <location>
        <begin position="170"/>
        <end position="189"/>
    </location>
</feature>
<feature type="transmembrane region" description="Helical" evidence="2">
    <location>
        <begin position="104"/>
        <end position="124"/>
    </location>
</feature>
<feature type="transmembrane region" description="Helical" evidence="2">
    <location>
        <begin position="383"/>
        <end position="403"/>
    </location>
</feature>
<evidence type="ECO:0000256" key="2">
    <source>
        <dbReference type="SAM" id="Phobius"/>
    </source>
</evidence>
<keyword evidence="2" id="KW-0472">Membrane</keyword>
<organism evidence="3 4">
    <name type="scientific">Pseudooctadecabacter jejudonensis</name>
    <dbReference type="NCBI Taxonomy" id="1391910"/>
    <lineage>
        <taxon>Bacteria</taxon>
        <taxon>Pseudomonadati</taxon>
        <taxon>Pseudomonadota</taxon>
        <taxon>Alphaproteobacteria</taxon>
        <taxon>Rhodobacterales</taxon>
        <taxon>Paracoccaceae</taxon>
        <taxon>Pseudooctadecabacter</taxon>
    </lineage>
</organism>
<sequence>MNALAQRFPAYTGFAAVLSGAGLPIYIYAPKYYADTYGVSLTALGAVLFGLRLFDVVQDPVLGWVAERLRGGKAWAVAAAAALLALSMIALFAVEPLFDPVCWFGMSITGLFSAFSFLTINFYAQGIAKVEGLDKGHTRLAAWRESGALLGVCLAAVAPTLLMGVSDNPFATFAWGFAAATAVAAVFMWPEWTAASTEQEPTPIGSILSDPLARKLLLLALVNATPLAVSSTLFLFYVESRLDAPGWEGPLLVLFFLAAALSAPLWSALANRFGEKPVLLAAMMLAIAAFGWTLTLGTGDVIPFAVICVLSGATIGADLTLLPALFAKRMSHIAPNGGQGFGLWSLVSKFTLAFAAVLLLPLMEGAGFAAGTDNPAEALTMLTVLYALVPSLLKCVAVALLLATKLED</sequence>
<evidence type="ECO:0000313" key="3">
    <source>
        <dbReference type="EMBL" id="SLN36270.1"/>
    </source>
</evidence>
<name>A0A1Y5SAZ5_9RHOB</name>
<feature type="transmembrane region" description="Helical" evidence="2">
    <location>
        <begin position="343"/>
        <end position="363"/>
    </location>
</feature>
<comment type="similarity">
    <text evidence="1">Belongs to the sodium:galactoside symporter (TC 2.A.2) family.</text>
</comment>
<accession>A0A1Y5SAZ5</accession>
<dbReference type="Pfam" id="PF13347">
    <property type="entry name" value="MFS_2"/>
    <property type="match status" value="1"/>
</dbReference>
<dbReference type="GO" id="GO:0005886">
    <property type="term" value="C:plasma membrane"/>
    <property type="evidence" value="ECO:0007669"/>
    <property type="project" value="TreeGrafter"/>
</dbReference>
<keyword evidence="2" id="KW-0812">Transmembrane</keyword>
<feature type="transmembrane region" description="Helical" evidence="2">
    <location>
        <begin position="12"/>
        <end position="30"/>
    </location>
</feature>
<dbReference type="EMBL" id="FWFT01000002">
    <property type="protein sequence ID" value="SLN36270.1"/>
    <property type="molecule type" value="Genomic_DNA"/>
</dbReference>
<feature type="transmembrane region" description="Helical" evidence="2">
    <location>
        <begin position="36"/>
        <end position="54"/>
    </location>
</feature>
<dbReference type="PANTHER" id="PTHR11328">
    <property type="entry name" value="MAJOR FACILITATOR SUPERFAMILY DOMAIN-CONTAINING PROTEIN"/>
    <property type="match status" value="1"/>
</dbReference>
<evidence type="ECO:0000256" key="1">
    <source>
        <dbReference type="ARBA" id="ARBA00009617"/>
    </source>
</evidence>
<dbReference type="Proteomes" id="UP000193623">
    <property type="component" value="Unassembled WGS sequence"/>
</dbReference>
<keyword evidence="4" id="KW-1185">Reference proteome</keyword>
<dbReference type="RefSeq" id="WP_085864236.1">
    <property type="nucleotide sequence ID" value="NZ_FWFT01000002.1"/>
</dbReference>
<feature type="transmembrane region" description="Helical" evidence="2">
    <location>
        <begin position="250"/>
        <end position="270"/>
    </location>
</feature>
<dbReference type="OrthoDB" id="181905at2"/>
<dbReference type="AlphaFoldDB" id="A0A1Y5SAZ5"/>
<dbReference type="Gene3D" id="1.20.1250.20">
    <property type="entry name" value="MFS general substrate transporter like domains"/>
    <property type="match status" value="2"/>
</dbReference>
<protein>
    <submittedName>
        <fullName evidence="3">Major Facilitator Superfamily protein</fullName>
    </submittedName>
</protein>
<feature type="transmembrane region" description="Helical" evidence="2">
    <location>
        <begin position="301"/>
        <end position="322"/>
    </location>
</feature>
<feature type="transmembrane region" description="Helical" evidence="2">
    <location>
        <begin position="277"/>
        <end position="295"/>
    </location>
</feature>
<feature type="transmembrane region" description="Helical" evidence="2">
    <location>
        <begin position="145"/>
        <end position="164"/>
    </location>
</feature>
<reference evidence="3 4" key="1">
    <citation type="submission" date="2017-03" db="EMBL/GenBank/DDBJ databases">
        <authorList>
            <person name="Afonso C.L."/>
            <person name="Miller P.J."/>
            <person name="Scott M.A."/>
            <person name="Spackman E."/>
            <person name="Goraichik I."/>
            <person name="Dimitrov K.M."/>
            <person name="Suarez D.L."/>
            <person name="Swayne D.E."/>
        </authorList>
    </citation>
    <scope>NUCLEOTIDE SEQUENCE [LARGE SCALE GENOMIC DNA]</scope>
    <source>
        <strain evidence="3 4">CECT 8397</strain>
    </source>
</reference>
<dbReference type="PANTHER" id="PTHR11328:SF24">
    <property type="entry name" value="MAJOR FACILITATOR SUPERFAMILY (MFS) PROFILE DOMAIN-CONTAINING PROTEIN"/>
    <property type="match status" value="1"/>
</dbReference>
<keyword evidence="2" id="KW-1133">Transmembrane helix</keyword>
<feature type="transmembrane region" description="Helical" evidence="2">
    <location>
        <begin position="216"/>
        <end position="238"/>
    </location>
</feature>
<dbReference type="GO" id="GO:0015293">
    <property type="term" value="F:symporter activity"/>
    <property type="evidence" value="ECO:0007669"/>
    <property type="project" value="InterPro"/>
</dbReference>
<dbReference type="InterPro" id="IPR039672">
    <property type="entry name" value="MFS_2"/>
</dbReference>
<dbReference type="InterPro" id="IPR036259">
    <property type="entry name" value="MFS_trans_sf"/>
</dbReference>
<dbReference type="SUPFAM" id="SSF103473">
    <property type="entry name" value="MFS general substrate transporter"/>
    <property type="match status" value="1"/>
</dbReference>